<dbReference type="EMBL" id="JAPZBU010000004">
    <property type="protein sequence ID" value="KAJ5408841.1"/>
    <property type="molecule type" value="Genomic_DNA"/>
</dbReference>
<dbReference type="RefSeq" id="XP_056493156.1">
    <property type="nucleotide sequence ID" value="XM_056627361.1"/>
</dbReference>
<keyword evidence="2" id="KW-1185">Reference proteome</keyword>
<evidence type="ECO:0000313" key="1">
    <source>
        <dbReference type="EMBL" id="KAJ5408841.1"/>
    </source>
</evidence>
<dbReference type="GeneID" id="81366341"/>
<accession>A0A9X0BDP5</accession>
<dbReference type="OrthoDB" id="4222821at2759"/>
<organism evidence="1 2">
    <name type="scientific">Penicillium cosmopolitanum</name>
    <dbReference type="NCBI Taxonomy" id="1131564"/>
    <lineage>
        <taxon>Eukaryota</taxon>
        <taxon>Fungi</taxon>
        <taxon>Dikarya</taxon>
        <taxon>Ascomycota</taxon>
        <taxon>Pezizomycotina</taxon>
        <taxon>Eurotiomycetes</taxon>
        <taxon>Eurotiomycetidae</taxon>
        <taxon>Eurotiales</taxon>
        <taxon>Aspergillaceae</taxon>
        <taxon>Penicillium</taxon>
    </lineage>
</organism>
<sequence>MDDFNHFWLQNFGQDLTSTALPDPVPMTPPSEARDDCLRKLGNLQASVVAGLETVKCCITADKCPEALNSSGLNPVTSQNLMIGRMLDYSTSLIDILNQFQPCASSAPFELTCDTPTMFVLLSCYIGLVRIYRTILSCVLDCLPILLGIQHPIPQLFPGMNLGGFKLEARLDIQVKILVQISDDMLGKIESRFGLVGNIFQPTWGDADPGQGSSNIINYVGRRSQ</sequence>
<dbReference type="AlphaFoldDB" id="A0A9X0BDP5"/>
<evidence type="ECO:0000313" key="2">
    <source>
        <dbReference type="Proteomes" id="UP001147747"/>
    </source>
</evidence>
<gene>
    <name evidence="1" type="ORF">N7509_002724</name>
</gene>
<dbReference type="Proteomes" id="UP001147747">
    <property type="component" value="Unassembled WGS sequence"/>
</dbReference>
<name>A0A9X0BDP5_9EURO</name>
<proteinExistence type="predicted"/>
<reference evidence="1" key="2">
    <citation type="journal article" date="2023" name="IMA Fungus">
        <title>Comparative genomic study of the Penicillium genus elucidates a diverse pangenome and 15 lateral gene transfer events.</title>
        <authorList>
            <person name="Petersen C."/>
            <person name="Sorensen T."/>
            <person name="Nielsen M.R."/>
            <person name="Sondergaard T.E."/>
            <person name="Sorensen J.L."/>
            <person name="Fitzpatrick D.A."/>
            <person name="Frisvad J.C."/>
            <person name="Nielsen K.L."/>
        </authorList>
    </citation>
    <scope>NUCLEOTIDE SEQUENCE</scope>
    <source>
        <strain evidence="1">IBT 29677</strain>
    </source>
</reference>
<comment type="caution">
    <text evidence="1">The sequence shown here is derived from an EMBL/GenBank/DDBJ whole genome shotgun (WGS) entry which is preliminary data.</text>
</comment>
<reference evidence="1" key="1">
    <citation type="submission" date="2022-12" db="EMBL/GenBank/DDBJ databases">
        <authorList>
            <person name="Petersen C."/>
        </authorList>
    </citation>
    <scope>NUCLEOTIDE SEQUENCE</scope>
    <source>
        <strain evidence="1">IBT 29677</strain>
    </source>
</reference>
<protein>
    <submittedName>
        <fullName evidence="1">Uncharacterized protein</fullName>
    </submittedName>
</protein>